<feature type="transmembrane region" description="Helical" evidence="5">
    <location>
        <begin position="88"/>
        <end position="105"/>
    </location>
</feature>
<evidence type="ECO:0000256" key="5">
    <source>
        <dbReference type="SAM" id="Phobius"/>
    </source>
</evidence>
<dbReference type="AlphaFoldDB" id="A0A1D2QLW2"/>
<evidence type="ECO:0000313" key="8">
    <source>
        <dbReference type="Proteomes" id="UP000242502"/>
    </source>
</evidence>
<dbReference type="SUPFAM" id="SSF103481">
    <property type="entry name" value="Multidrug resistance efflux transporter EmrE"/>
    <property type="match status" value="1"/>
</dbReference>
<feature type="transmembrane region" description="Helical" evidence="5">
    <location>
        <begin position="142"/>
        <end position="161"/>
    </location>
</feature>
<keyword evidence="4 5" id="KW-0472">Membrane</keyword>
<dbReference type="PANTHER" id="PTHR22911:SF6">
    <property type="entry name" value="SOLUTE CARRIER FAMILY 35 MEMBER G1"/>
    <property type="match status" value="1"/>
</dbReference>
<evidence type="ECO:0000256" key="3">
    <source>
        <dbReference type="ARBA" id="ARBA00022989"/>
    </source>
</evidence>
<reference evidence="7 8" key="1">
    <citation type="journal article" date="2016" name="Appl. Environ. Microbiol.">
        <title>Lack of Overt Genome Reduction in the Bryostatin-Producing Bryozoan Symbiont "Candidatus Endobugula sertula".</title>
        <authorList>
            <person name="Miller I.J."/>
            <person name="Vanee N."/>
            <person name="Fong S.S."/>
            <person name="Lim-Fong G.E."/>
            <person name="Kwan J.C."/>
        </authorList>
    </citation>
    <scope>NUCLEOTIDE SEQUENCE [LARGE SCALE GENOMIC DNA]</scope>
    <source>
        <strain evidence="7">AB1-4</strain>
    </source>
</reference>
<evidence type="ECO:0000256" key="1">
    <source>
        <dbReference type="ARBA" id="ARBA00004141"/>
    </source>
</evidence>
<accession>A0A1D2QLW2</accession>
<sequence length="166" mass="18165">MHLLFIVAPNSLFGVGLIGEEVSQGFSWLALSVAIMGAFGSAVAYVLIRELNKTEDTSVIIFYFPIVVLPLSLVLLRNNFVMLQGETWFVLLMIGLCTHIGQVGLTKAMQTESAGRATSFSYLQVVFAVVFGVVFFAEIPTIWTLFGACFMITGVLINVVFAEKNK</sequence>
<organism evidence="7 8">
    <name type="scientific">Candidatus Endobugula sertula</name>
    <name type="common">Bugula neritina bacterial symbiont</name>
    <dbReference type="NCBI Taxonomy" id="62101"/>
    <lineage>
        <taxon>Bacteria</taxon>
        <taxon>Pseudomonadati</taxon>
        <taxon>Pseudomonadota</taxon>
        <taxon>Gammaproteobacteria</taxon>
        <taxon>Cellvibrionales</taxon>
        <taxon>Cellvibrionaceae</taxon>
        <taxon>Candidatus Endobugula</taxon>
    </lineage>
</organism>
<keyword evidence="2 5" id="KW-0812">Transmembrane</keyword>
<evidence type="ECO:0000256" key="4">
    <source>
        <dbReference type="ARBA" id="ARBA00023136"/>
    </source>
</evidence>
<feature type="transmembrane region" description="Helical" evidence="5">
    <location>
        <begin position="117"/>
        <end position="136"/>
    </location>
</feature>
<protein>
    <recommendedName>
        <fullName evidence="6">EamA domain-containing protein</fullName>
    </recommendedName>
</protein>
<evidence type="ECO:0000259" key="6">
    <source>
        <dbReference type="Pfam" id="PF00892"/>
    </source>
</evidence>
<dbReference type="EMBL" id="MDLC01000068">
    <property type="protein sequence ID" value="ODS22554.1"/>
    <property type="molecule type" value="Genomic_DNA"/>
</dbReference>
<dbReference type="InterPro" id="IPR000620">
    <property type="entry name" value="EamA_dom"/>
</dbReference>
<dbReference type="Pfam" id="PF00892">
    <property type="entry name" value="EamA"/>
    <property type="match status" value="1"/>
</dbReference>
<dbReference type="InterPro" id="IPR037185">
    <property type="entry name" value="EmrE-like"/>
</dbReference>
<comment type="subcellular location">
    <subcellularLocation>
        <location evidence="1">Membrane</location>
        <topology evidence="1">Multi-pass membrane protein</topology>
    </subcellularLocation>
</comment>
<dbReference type="STRING" id="62101.AB835_13465"/>
<keyword evidence="3 5" id="KW-1133">Transmembrane helix</keyword>
<feature type="transmembrane region" description="Helical" evidence="5">
    <location>
        <begin position="29"/>
        <end position="48"/>
    </location>
</feature>
<name>A0A1D2QLW2_9GAMM</name>
<feature type="domain" description="EamA" evidence="6">
    <location>
        <begin position="30"/>
        <end position="159"/>
    </location>
</feature>
<comment type="caution">
    <text evidence="7">The sequence shown here is derived from an EMBL/GenBank/DDBJ whole genome shotgun (WGS) entry which is preliminary data.</text>
</comment>
<dbReference type="Proteomes" id="UP000242502">
    <property type="component" value="Unassembled WGS sequence"/>
</dbReference>
<feature type="transmembrane region" description="Helical" evidence="5">
    <location>
        <begin position="60"/>
        <end position="76"/>
    </location>
</feature>
<dbReference type="PANTHER" id="PTHR22911">
    <property type="entry name" value="ACYL-MALONYL CONDENSING ENZYME-RELATED"/>
    <property type="match status" value="1"/>
</dbReference>
<gene>
    <name evidence="7" type="ORF">AB835_13465</name>
</gene>
<evidence type="ECO:0000256" key="2">
    <source>
        <dbReference type="ARBA" id="ARBA00022692"/>
    </source>
</evidence>
<evidence type="ECO:0000313" key="7">
    <source>
        <dbReference type="EMBL" id="ODS22554.1"/>
    </source>
</evidence>
<dbReference type="GO" id="GO:0016020">
    <property type="term" value="C:membrane"/>
    <property type="evidence" value="ECO:0007669"/>
    <property type="project" value="UniProtKB-SubCell"/>
</dbReference>
<proteinExistence type="predicted"/>